<evidence type="ECO:0000259" key="6">
    <source>
        <dbReference type="Pfam" id="PF25799"/>
    </source>
</evidence>
<dbReference type="InterPro" id="IPR056823">
    <property type="entry name" value="TEN-like_YD-shell"/>
</dbReference>
<dbReference type="Pfam" id="PF25023">
    <property type="entry name" value="TEN_YD-shell"/>
    <property type="match status" value="3"/>
</dbReference>
<feature type="domain" description="Teneurin-like YD-shell" evidence="5">
    <location>
        <begin position="481"/>
        <end position="599"/>
    </location>
</feature>
<proteinExistence type="predicted"/>
<dbReference type="NCBIfam" id="TIGR03696">
    <property type="entry name" value="Rhs_assc_core"/>
    <property type="match status" value="1"/>
</dbReference>
<dbReference type="RefSeq" id="WP_057725606.1">
    <property type="nucleotide sequence ID" value="NZ_JYLM01000011.1"/>
</dbReference>
<organism evidence="7 8">
    <name type="scientific">Pseudomonas orientalis</name>
    <dbReference type="NCBI Taxonomy" id="76758"/>
    <lineage>
        <taxon>Bacteria</taxon>
        <taxon>Pseudomonadati</taxon>
        <taxon>Pseudomonadota</taxon>
        <taxon>Gammaproteobacteria</taxon>
        <taxon>Pseudomonadales</taxon>
        <taxon>Pseudomonadaceae</taxon>
        <taxon>Pseudomonas</taxon>
    </lineage>
</organism>
<sequence>MFEAARWDDEIVHTSALTGFLIGAAIGLAMVAFAAIAIGTGGLGACLLIGLLGALGPMMPSLGESIGKHFSSVAGRITTTSRNVFINGKRAAIAKFSELTCDQHTDPLIAEGSSNVFINSFPAARKGDKTTCGATIDGGSSNVFIGGGREQYLPVSDEVPAGLRVTVDVLMVLASLSRARIPAMSPRSLLAAMKAAKPCIKRYLAGYAAGSVLENYVLSPAMDRAAGAIFGNPVDATNGRKFLLEEQETDFILPGLMPIHWSRFYASDLNVDSVLGQGWVLPWEQSLHQNGEFIYLSDNQGRSVPFVVLEPGERIYSPHERLTLVRSQGGHYLLQTLDNTFFYFGEVTEDGSPAPLLRIENALGHYIALTYNEIGQLTDVTASGGWRMHLHYEHPMGRLTEVKRVVDNLPVETLVRYGYDANGQLNQVINRNGDMVRQFVYEDGLMVVHRNALGLACQYRWQHLGGQARVVEHWTSDGEHYHFTYDLEARTTRITDVLQREAQVTYNHDSRVIASRDFGGEHYTIDLDDCGNLVGLTLPGEQRLAFQYDEYSRLIAETDSLGRTTEYRYHFNTPLVTRVRAPDGGTWQADYDRAGNLICETDAVGQVTRYANSDDGLPHTITDPLHKTKTLSWNAFAQLTRYEDCSGKVTTYRYDDRQHLIAVTDALRQITRFQCTAQGEVQRIEHPDGSVESFEYNSLGQVIAHTDGAGHVTRLHRNARGLPTQRRNAEGQRTQYEYDKAQRLVALVNENNATYRFDYDSADRLISELRVDQLQRQFTYNASGHLLCVDETGHDDSGERQQRRTDFERDAAGRLLSKITAEARHDYHYDDADRLLSIARQPSQQGKRLGVQPEILRFSYDPLGRLIEEAGSQGVLGYHYDPLDNLSTLTLPDGRALNHLYYGSGHLHQINLDGKLISDIERDDLHREVLRSQGRLSSCFGYDVRGRKQWQFASRRGAEHLSRVLQPQRDTHDLFDDPGSYLQRRYHYDKAGELTSSSDRQRGASVYRYLKTGDLLSRSTKEHLNNEHFETDPAGNRLDPQRSTRFGHIKDNRLRHWQQYHYRYDAWGNVIERRSATQRQLFEYDSENRLVQALRYGDGKLLNEARYQYDSLGRRTHKQVEIEGVPTTTQFLWQGLRLLQETCGGRQQLYIYEPDSYAPLARVDRTDGGKPSLYYFHTDQIGTPLEVTSAQGDLVWQARYKAWGEVERFEVQSIEQHLRFQGQYFDAETGLHYNTFRYYDPGVGRFTTQDPIGLLGGDNLYQYAVNPTGWIDPLGLDTVRLRHYTSNQGIKGIQNDGIIRAYDQNKVFTEKAKGKPLSAADAAEKYGIAKKDARNYVEFDMDTSKVTKVSNPLTQATEYVIDGDVDLKKSKPKFFSRC</sequence>
<evidence type="ECO:0000259" key="4">
    <source>
        <dbReference type="Pfam" id="PF20148"/>
    </source>
</evidence>
<dbReference type="InterPro" id="IPR006530">
    <property type="entry name" value="YD"/>
</dbReference>
<dbReference type="Pfam" id="PF25799">
    <property type="entry name" value="prePAAR_I"/>
    <property type="match status" value="1"/>
</dbReference>
<evidence type="ECO:0000256" key="1">
    <source>
        <dbReference type="ARBA" id="ARBA00022737"/>
    </source>
</evidence>
<feature type="transmembrane region" description="Helical" evidence="2">
    <location>
        <begin position="16"/>
        <end position="38"/>
    </location>
</feature>
<dbReference type="Pfam" id="PF20148">
    <property type="entry name" value="DUF6531"/>
    <property type="match status" value="1"/>
</dbReference>
<name>A0A8B3XR38_9PSED</name>
<feature type="domain" description="Teneurin-like YD-shell" evidence="5">
    <location>
        <begin position="649"/>
        <end position="782"/>
    </location>
</feature>
<dbReference type="InterPro" id="IPR031325">
    <property type="entry name" value="RHS_repeat"/>
</dbReference>
<dbReference type="InterPro" id="IPR008727">
    <property type="entry name" value="PAAR_motif"/>
</dbReference>
<dbReference type="PANTHER" id="PTHR32305">
    <property type="match status" value="1"/>
</dbReference>
<evidence type="ECO:0000313" key="8">
    <source>
        <dbReference type="Proteomes" id="UP000183653"/>
    </source>
</evidence>
<dbReference type="InterPro" id="IPR045351">
    <property type="entry name" value="DUF6531"/>
</dbReference>
<keyword evidence="2" id="KW-1133">Transmembrane helix</keyword>
<dbReference type="EMBL" id="LT629782">
    <property type="protein sequence ID" value="SDT86829.1"/>
    <property type="molecule type" value="Genomic_DNA"/>
</dbReference>
<evidence type="ECO:0000259" key="5">
    <source>
        <dbReference type="Pfam" id="PF25023"/>
    </source>
</evidence>
<keyword evidence="1" id="KW-0677">Repeat</keyword>
<dbReference type="InterPro" id="IPR028920">
    <property type="entry name" value="Tox-ART-HYD1_dom"/>
</dbReference>
<feature type="domain" description="Tox-ART-HYD1" evidence="3">
    <location>
        <begin position="1281"/>
        <end position="1368"/>
    </location>
</feature>
<keyword evidence="8" id="KW-1185">Reference proteome</keyword>
<feature type="domain" description="Teneurin-like YD-shell" evidence="5">
    <location>
        <begin position="985"/>
        <end position="1250"/>
    </location>
</feature>
<keyword evidence="2" id="KW-0472">Membrane</keyword>
<feature type="domain" description="Double-stranded DNA deaminase toxin A prePAAR motif" evidence="6">
    <location>
        <begin position="1"/>
        <end position="55"/>
    </location>
</feature>
<feature type="domain" description="DUF6531" evidence="4">
    <location>
        <begin position="231"/>
        <end position="306"/>
    </location>
</feature>
<dbReference type="Gene3D" id="2.60.200.60">
    <property type="match status" value="1"/>
</dbReference>
<evidence type="ECO:0000256" key="2">
    <source>
        <dbReference type="SAM" id="Phobius"/>
    </source>
</evidence>
<reference evidence="7 8" key="1">
    <citation type="submission" date="2016-10" db="EMBL/GenBank/DDBJ databases">
        <authorList>
            <person name="Varghese N."/>
            <person name="Submissions S."/>
        </authorList>
    </citation>
    <scope>NUCLEOTIDE SEQUENCE [LARGE SCALE GENOMIC DNA]</scope>
    <source>
        <strain evidence="7 8">BS2775</strain>
    </source>
</reference>
<keyword evidence="2" id="KW-0812">Transmembrane</keyword>
<dbReference type="PANTHER" id="PTHR32305:SF15">
    <property type="entry name" value="PROTEIN RHSA-RELATED"/>
    <property type="match status" value="1"/>
</dbReference>
<dbReference type="Pfam" id="PF15633">
    <property type="entry name" value="Tox-ART-HYD1"/>
    <property type="match status" value="1"/>
</dbReference>
<dbReference type="NCBIfam" id="TIGR01643">
    <property type="entry name" value="YD_repeat_2x"/>
    <property type="match status" value="7"/>
</dbReference>
<dbReference type="InterPro" id="IPR050708">
    <property type="entry name" value="T6SS_VgrG/RHS"/>
</dbReference>
<dbReference type="Proteomes" id="UP000183653">
    <property type="component" value="Chromosome I"/>
</dbReference>
<accession>A0A8B3XR38</accession>
<dbReference type="SUPFAM" id="SSF63829">
    <property type="entry name" value="Calcium-dependent phosphotriesterase"/>
    <property type="match status" value="1"/>
</dbReference>
<dbReference type="Pfam" id="PF05593">
    <property type="entry name" value="RHS_repeat"/>
    <property type="match status" value="1"/>
</dbReference>
<protein>
    <submittedName>
        <fullName evidence="7">RHS repeat-associated core domain-containing protein</fullName>
    </submittedName>
</protein>
<dbReference type="InterPro" id="IPR057925">
    <property type="entry name" value="prePAAR_DddA"/>
</dbReference>
<dbReference type="InterPro" id="IPR022385">
    <property type="entry name" value="Rhs_assc_core"/>
</dbReference>
<dbReference type="Pfam" id="PF05488">
    <property type="entry name" value="PAAR_motif"/>
    <property type="match status" value="1"/>
</dbReference>
<evidence type="ECO:0000259" key="3">
    <source>
        <dbReference type="Pfam" id="PF15633"/>
    </source>
</evidence>
<evidence type="ECO:0000313" key="7">
    <source>
        <dbReference type="EMBL" id="SDT86829.1"/>
    </source>
</evidence>
<dbReference type="Gene3D" id="2.180.10.10">
    <property type="entry name" value="RHS repeat-associated core"/>
    <property type="match status" value="2"/>
</dbReference>
<gene>
    <name evidence="7" type="ORF">SAMN04490197_0121</name>
</gene>
<dbReference type="CDD" id="cd14742">
    <property type="entry name" value="PAAR_RHS"/>
    <property type="match status" value="1"/>
</dbReference>